<dbReference type="EMBL" id="ML213622">
    <property type="protein sequence ID" value="TFK35312.1"/>
    <property type="molecule type" value="Genomic_DNA"/>
</dbReference>
<organism evidence="2 3">
    <name type="scientific">Crucibulum laeve</name>
    <dbReference type="NCBI Taxonomy" id="68775"/>
    <lineage>
        <taxon>Eukaryota</taxon>
        <taxon>Fungi</taxon>
        <taxon>Dikarya</taxon>
        <taxon>Basidiomycota</taxon>
        <taxon>Agaricomycotina</taxon>
        <taxon>Agaricomycetes</taxon>
        <taxon>Agaricomycetidae</taxon>
        <taxon>Agaricales</taxon>
        <taxon>Agaricineae</taxon>
        <taxon>Nidulariaceae</taxon>
        <taxon>Crucibulum</taxon>
    </lineage>
</organism>
<feature type="signal peptide" evidence="1">
    <location>
        <begin position="1"/>
        <end position="19"/>
    </location>
</feature>
<evidence type="ECO:0000313" key="3">
    <source>
        <dbReference type="Proteomes" id="UP000308652"/>
    </source>
</evidence>
<reference evidence="2 3" key="1">
    <citation type="journal article" date="2019" name="Nat. Ecol. Evol.">
        <title>Megaphylogeny resolves global patterns of mushroom evolution.</title>
        <authorList>
            <person name="Varga T."/>
            <person name="Krizsan K."/>
            <person name="Foldi C."/>
            <person name="Dima B."/>
            <person name="Sanchez-Garcia M."/>
            <person name="Sanchez-Ramirez S."/>
            <person name="Szollosi G.J."/>
            <person name="Szarkandi J.G."/>
            <person name="Papp V."/>
            <person name="Albert L."/>
            <person name="Andreopoulos W."/>
            <person name="Angelini C."/>
            <person name="Antonin V."/>
            <person name="Barry K.W."/>
            <person name="Bougher N.L."/>
            <person name="Buchanan P."/>
            <person name="Buyck B."/>
            <person name="Bense V."/>
            <person name="Catcheside P."/>
            <person name="Chovatia M."/>
            <person name="Cooper J."/>
            <person name="Damon W."/>
            <person name="Desjardin D."/>
            <person name="Finy P."/>
            <person name="Geml J."/>
            <person name="Haridas S."/>
            <person name="Hughes K."/>
            <person name="Justo A."/>
            <person name="Karasinski D."/>
            <person name="Kautmanova I."/>
            <person name="Kiss B."/>
            <person name="Kocsube S."/>
            <person name="Kotiranta H."/>
            <person name="LaButti K.M."/>
            <person name="Lechner B.E."/>
            <person name="Liimatainen K."/>
            <person name="Lipzen A."/>
            <person name="Lukacs Z."/>
            <person name="Mihaltcheva S."/>
            <person name="Morgado L.N."/>
            <person name="Niskanen T."/>
            <person name="Noordeloos M.E."/>
            <person name="Ohm R.A."/>
            <person name="Ortiz-Santana B."/>
            <person name="Ovrebo C."/>
            <person name="Racz N."/>
            <person name="Riley R."/>
            <person name="Savchenko A."/>
            <person name="Shiryaev A."/>
            <person name="Soop K."/>
            <person name="Spirin V."/>
            <person name="Szebenyi C."/>
            <person name="Tomsovsky M."/>
            <person name="Tulloss R.E."/>
            <person name="Uehling J."/>
            <person name="Grigoriev I.V."/>
            <person name="Vagvolgyi C."/>
            <person name="Papp T."/>
            <person name="Martin F.M."/>
            <person name="Miettinen O."/>
            <person name="Hibbett D.S."/>
            <person name="Nagy L.G."/>
        </authorList>
    </citation>
    <scope>NUCLEOTIDE SEQUENCE [LARGE SCALE GENOMIC DNA]</scope>
    <source>
        <strain evidence="2 3">CBS 166.37</strain>
    </source>
</reference>
<sequence>MLSFKYILGAFSLCAVASAAPAALEPRVPDLDTITLCADSASPNSGGCVTVPVSADSCIPLNGALRPWNKQLVSAQVPSGYFCTFYQSTDCVFNDGSKAISLPTGTWDFSTPNFKDQASSYLCSSV</sequence>
<evidence type="ECO:0000256" key="1">
    <source>
        <dbReference type="SAM" id="SignalP"/>
    </source>
</evidence>
<accession>A0A5C3LRD7</accession>
<name>A0A5C3LRD7_9AGAR</name>
<dbReference type="Proteomes" id="UP000308652">
    <property type="component" value="Unassembled WGS sequence"/>
</dbReference>
<dbReference type="AlphaFoldDB" id="A0A5C3LRD7"/>
<evidence type="ECO:0000313" key="2">
    <source>
        <dbReference type="EMBL" id="TFK35312.1"/>
    </source>
</evidence>
<keyword evidence="3" id="KW-1185">Reference proteome</keyword>
<proteinExistence type="predicted"/>
<feature type="chain" id="PRO_5023072661" evidence="1">
    <location>
        <begin position="20"/>
        <end position="126"/>
    </location>
</feature>
<protein>
    <submittedName>
        <fullName evidence="2">Uncharacterized protein</fullName>
    </submittedName>
</protein>
<dbReference type="OrthoDB" id="2884912at2759"/>
<gene>
    <name evidence="2" type="ORF">BDQ12DRAFT_688311</name>
</gene>
<keyword evidence="1" id="KW-0732">Signal</keyword>